<name>A0ABM5CC46_VICPA</name>
<evidence type="ECO:0000313" key="6">
    <source>
        <dbReference type="Proteomes" id="UP001652581"/>
    </source>
</evidence>
<keyword evidence="6" id="KW-1185">Reference proteome</keyword>
<dbReference type="PANTHER" id="PTHR14081:SF1">
    <property type="entry name" value="SPERM-ASSOCIATED ANTIGEN 11A-RELATED"/>
    <property type="match status" value="1"/>
</dbReference>
<evidence type="ECO:0000256" key="4">
    <source>
        <dbReference type="ARBA" id="ARBA00045473"/>
    </source>
</evidence>
<dbReference type="InterPro" id="IPR007988">
    <property type="entry name" value="Sperm_Ag_11A_B"/>
</dbReference>
<accession>A0ABM5CC46</accession>
<feature type="region of interest" description="Disordered" evidence="5">
    <location>
        <begin position="99"/>
        <end position="125"/>
    </location>
</feature>
<evidence type="ECO:0000256" key="1">
    <source>
        <dbReference type="ARBA" id="ARBA00004613"/>
    </source>
</evidence>
<dbReference type="RefSeq" id="XP_072806222.1">
    <property type="nucleotide sequence ID" value="XM_072950121.1"/>
</dbReference>
<reference evidence="7" key="1">
    <citation type="submission" date="2025-08" db="UniProtKB">
        <authorList>
            <consortium name="RefSeq"/>
        </authorList>
    </citation>
    <scope>IDENTIFICATION</scope>
</reference>
<comment type="subcellular location">
    <subcellularLocation>
        <location evidence="1">Secreted</location>
    </subcellularLocation>
</comment>
<gene>
    <name evidence="7" type="primary">LOC102541770</name>
</gene>
<feature type="compositionally biased region" description="Basic and acidic residues" evidence="5">
    <location>
        <begin position="102"/>
        <end position="114"/>
    </location>
</feature>
<protein>
    <recommendedName>
        <fullName evidence="8">Sperm-associated antigen 11-like</fullName>
    </recommendedName>
</protein>
<sequence>MRFLREVARVSLWDAALPRCRPPRQPGYKGALPARPPAWPGCCPLGDMKQFLPPVTLLLGVLLFLVPPPLTEKGRMCQEAPYVSGSLNSYIGLSRVTHATHRGTEGPREPREEAPGQGANGSHQLHHHVKRYLLPRTPPFQEPEPDFKVVNCKKSEGKCQKYCNYMELQLGYCFKTKDACCLPQN</sequence>
<dbReference type="Pfam" id="PF05324">
    <property type="entry name" value="Sperm_Ag_HE2"/>
    <property type="match status" value="1"/>
</dbReference>
<keyword evidence="3" id="KW-0732">Signal</keyword>
<comment type="function">
    <text evidence="4">Has antimicrobial activity against E.coli. Plays a role in the defense response in the male reproductive tract, contributing to sperm maturation, storage and protection.</text>
</comment>
<dbReference type="GeneID" id="102541770"/>
<evidence type="ECO:0000256" key="3">
    <source>
        <dbReference type="ARBA" id="ARBA00022729"/>
    </source>
</evidence>
<keyword evidence="2" id="KW-0964">Secreted</keyword>
<dbReference type="Proteomes" id="UP001652581">
    <property type="component" value="Chromosome 26"/>
</dbReference>
<dbReference type="PANTHER" id="PTHR14081">
    <property type="entry name" value="SPERM-ASSOCIATED ANTIGEN 11A-RELATED-RELATED"/>
    <property type="match status" value="1"/>
</dbReference>
<evidence type="ECO:0008006" key="8">
    <source>
        <dbReference type="Google" id="ProtNLM"/>
    </source>
</evidence>
<evidence type="ECO:0000313" key="7">
    <source>
        <dbReference type="RefSeq" id="XP_072806222.1"/>
    </source>
</evidence>
<organism evidence="6 7">
    <name type="scientific">Vicugna pacos</name>
    <name type="common">Alpaca</name>
    <name type="synonym">Lama pacos</name>
    <dbReference type="NCBI Taxonomy" id="30538"/>
    <lineage>
        <taxon>Eukaryota</taxon>
        <taxon>Metazoa</taxon>
        <taxon>Chordata</taxon>
        <taxon>Craniata</taxon>
        <taxon>Vertebrata</taxon>
        <taxon>Euteleostomi</taxon>
        <taxon>Mammalia</taxon>
        <taxon>Eutheria</taxon>
        <taxon>Laurasiatheria</taxon>
        <taxon>Artiodactyla</taxon>
        <taxon>Tylopoda</taxon>
        <taxon>Camelidae</taxon>
        <taxon>Vicugna</taxon>
    </lineage>
</organism>
<proteinExistence type="predicted"/>
<evidence type="ECO:0000256" key="5">
    <source>
        <dbReference type="SAM" id="MobiDB-lite"/>
    </source>
</evidence>
<evidence type="ECO:0000256" key="2">
    <source>
        <dbReference type="ARBA" id="ARBA00022525"/>
    </source>
</evidence>